<dbReference type="GO" id="GO:0004222">
    <property type="term" value="F:metalloendopeptidase activity"/>
    <property type="evidence" value="ECO:0007669"/>
    <property type="project" value="InterPro"/>
</dbReference>
<evidence type="ECO:0000256" key="5">
    <source>
        <dbReference type="ARBA" id="ARBA00022833"/>
    </source>
</evidence>
<keyword evidence="4" id="KW-0378">Hydrolase</keyword>
<evidence type="ECO:0000313" key="9">
    <source>
        <dbReference type="Proteomes" id="UP000643405"/>
    </source>
</evidence>
<keyword evidence="9" id="KW-1185">Reference proteome</keyword>
<proteinExistence type="predicted"/>
<evidence type="ECO:0000256" key="4">
    <source>
        <dbReference type="ARBA" id="ARBA00022801"/>
    </source>
</evidence>
<dbReference type="Pfam" id="PF01435">
    <property type="entry name" value="Peptidase_M48"/>
    <property type="match status" value="1"/>
</dbReference>
<dbReference type="GO" id="GO:0016020">
    <property type="term" value="C:membrane"/>
    <property type="evidence" value="ECO:0007669"/>
    <property type="project" value="TreeGrafter"/>
</dbReference>
<comment type="caution">
    <text evidence="8">The sequence shown here is derived from an EMBL/GenBank/DDBJ whole genome shotgun (WGS) entry which is preliminary data.</text>
</comment>
<keyword evidence="2" id="KW-0645">Protease</keyword>
<gene>
    <name evidence="8" type="ORF">ICI42_18210</name>
</gene>
<evidence type="ECO:0000259" key="7">
    <source>
        <dbReference type="Pfam" id="PF01435"/>
    </source>
</evidence>
<dbReference type="GO" id="GO:0051603">
    <property type="term" value="P:proteolysis involved in protein catabolic process"/>
    <property type="evidence" value="ECO:0007669"/>
    <property type="project" value="TreeGrafter"/>
</dbReference>
<dbReference type="InterPro" id="IPR051156">
    <property type="entry name" value="Mito/Outer_Membr_Metalloprot"/>
</dbReference>
<dbReference type="GO" id="GO:0046872">
    <property type="term" value="F:metal ion binding"/>
    <property type="evidence" value="ECO:0007669"/>
    <property type="project" value="UniProtKB-KW"/>
</dbReference>
<dbReference type="Gene3D" id="3.30.2010.10">
    <property type="entry name" value="Metalloproteases ('zincins'), catalytic domain"/>
    <property type="match status" value="1"/>
</dbReference>
<keyword evidence="5" id="KW-0862">Zinc</keyword>
<accession>A0A8J6U5N0</accession>
<dbReference type="SUPFAM" id="SSF48452">
    <property type="entry name" value="TPR-like"/>
    <property type="match status" value="1"/>
</dbReference>
<keyword evidence="3" id="KW-0479">Metal-binding</keyword>
<dbReference type="InterPro" id="IPR001915">
    <property type="entry name" value="Peptidase_M48"/>
</dbReference>
<evidence type="ECO:0000256" key="3">
    <source>
        <dbReference type="ARBA" id="ARBA00022723"/>
    </source>
</evidence>
<dbReference type="Gene3D" id="1.25.40.10">
    <property type="entry name" value="Tetratricopeptide repeat domain"/>
    <property type="match status" value="1"/>
</dbReference>
<dbReference type="InterPro" id="IPR011990">
    <property type="entry name" value="TPR-like_helical_dom_sf"/>
</dbReference>
<evidence type="ECO:0000256" key="2">
    <source>
        <dbReference type="ARBA" id="ARBA00022670"/>
    </source>
</evidence>
<organism evidence="8 9">
    <name type="scientific">Oryzicola mucosus</name>
    <dbReference type="NCBI Taxonomy" id="2767425"/>
    <lineage>
        <taxon>Bacteria</taxon>
        <taxon>Pseudomonadati</taxon>
        <taxon>Pseudomonadota</taxon>
        <taxon>Alphaproteobacteria</taxon>
        <taxon>Hyphomicrobiales</taxon>
        <taxon>Phyllobacteriaceae</taxon>
        <taxon>Oryzicola</taxon>
    </lineage>
</organism>
<evidence type="ECO:0000256" key="1">
    <source>
        <dbReference type="ARBA" id="ARBA00001947"/>
    </source>
</evidence>
<name>A0A8J6U5N0_9HYPH</name>
<dbReference type="Proteomes" id="UP000643405">
    <property type="component" value="Unassembled WGS sequence"/>
</dbReference>
<evidence type="ECO:0000256" key="6">
    <source>
        <dbReference type="ARBA" id="ARBA00023049"/>
    </source>
</evidence>
<dbReference type="PANTHER" id="PTHR22726:SF1">
    <property type="entry name" value="METALLOENDOPEPTIDASE OMA1, MITOCHONDRIAL"/>
    <property type="match status" value="1"/>
</dbReference>
<dbReference type="CDD" id="cd07324">
    <property type="entry name" value="M48C_Oma1-like"/>
    <property type="match status" value="1"/>
</dbReference>
<comment type="cofactor">
    <cofactor evidence="1">
        <name>Zn(2+)</name>
        <dbReference type="ChEBI" id="CHEBI:29105"/>
    </cofactor>
</comment>
<dbReference type="EMBL" id="JACVVX010000006">
    <property type="protein sequence ID" value="MBD0416590.1"/>
    <property type="molecule type" value="Genomic_DNA"/>
</dbReference>
<dbReference type="RefSeq" id="WP_188166030.1">
    <property type="nucleotide sequence ID" value="NZ_JACVVX010000006.1"/>
</dbReference>
<evidence type="ECO:0000313" key="8">
    <source>
        <dbReference type="EMBL" id="MBD0416590.1"/>
    </source>
</evidence>
<sequence length="465" mass="49829">MEKSRLPSSILSRAARFAGIAALAATMAVGSTLSAMAQRVPVVRDAEIEALVREYAAPILGAAGLGRSKVDIVLVNDRAFNAFVAGRRIFINTGALMTAETPNEIIGVIAHEAGHIAGGHQERLRDQLARAQTMAIVAALLGAGALAAGAATDSSGLGQAGAGIIAGGSEMARRSLMGYQRSEETTADRSAATYLNATKQSAQGMLTTFKRFQSALSLAGTRVDPYQISHPMPRERIANLETVAKQSPYFGQKDSPALQERHNMIRVKIAAYTQGQSDASRLMQKFPGTLAARYGDAQVTYLYGNLASALQKADALVKANPSNPYFHELRGDILMKANRAPQAVEAYSNAVRYDKANSGILPIQLGQAYLAMGSKDSLEKAVAQIRKGLDRDRENPSGYRYLAQAYGQLGQIPDAELATADGYYYAGAYNDAKIFAMRAQQKLKPGSPGWVRAQDIINYKAPRKK</sequence>
<keyword evidence="6" id="KW-0482">Metalloprotease</keyword>
<protein>
    <submittedName>
        <fullName evidence="8">M48 family metallopeptidase</fullName>
    </submittedName>
</protein>
<dbReference type="PANTHER" id="PTHR22726">
    <property type="entry name" value="METALLOENDOPEPTIDASE OMA1"/>
    <property type="match status" value="1"/>
</dbReference>
<dbReference type="AlphaFoldDB" id="A0A8J6U5N0"/>
<feature type="domain" description="Peptidase M48" evidence="7">
    <location>
        <begin position="45"/>
        <end position="242"/>
    </location>
</feature>
<reference evidence="8" key="1">
    <citation type="submission" date="2020-09" db="EMBL/GenBank/DDBJ databases">
        <title>Genome seq and assembly of Tianweitania sp.</title>
        <authorList>
            <person name="Chhetri G."/>
        </authorList>
    </citation>
    <scope>NUCLEOTIDE SEQUENCE</scope>
    <source>
        <strain evidence="8">Rool2</strain>
    </source>
</reference>